<comment type="catalytic activity">
    <reaction evidence="4 5">
        <text>uridine(38/39/40) in tRNA = pseudouridine(38/39/40) in tRNA</text>
        <dbReference type="Rhea" id="RHEA:22376"/>
        <dbReference type="Rhea" id="RHEA-COMP:10085"/>
        <dbReference type="Rhea" id="RHEA-COMP:10087"/>
        <dbReference type="ChEBI" id="CHEBI:65314"/>
        <dbReference type="ChEBI" id="CHEBI:65315"/>
        <dbReference type="EC" id="5.4.99.12"/>
    </reaction>
</comment>
<dbReference type="Gene3D" id="3.30.70.580">
    <property type="entry name" value="Pseudouridine synthase I, catalytic domain, N-terminal subdomain"/>
    <property type="match status" value="1"/>
</dbReference>
<proteinExistence type="inferred from homology"/>
<sequence>MRIALGIEYNGSEFRGWQTQPGGGTVQDSLETALTQIAGMPIGVVCAGRTDAGVHAIGQVVHFDAPVARPLTAWVRGANTFLPPAVAVHWAQPVSDDFHARFSATARHYRYLLLNRPQRPGIEHGRIGWYHHPLDIERMQQAATQIVGEHDFSAFRAAECQAKTPIRTIYAAQVRRYGELFIFDFEANAFLQHMVRNLVGSLVFIGQGKQSIDWMLELLATKNRRLAAPTFAADGLYLVGVRYDACWGIPGMKGSMAEMMPAWIGA</sequence>
<evidence type="ECO:0000313" key="7">
    <source>
        <dbReference type="EMBL" id="MFA9949583.1"/>
    </source>
</evidence>
<comment type="subunit">
    <text evidence="4">Homodimer.</text>
</comment>
<dbReference type="Gene3D" id="3.30.70.660">
    <property type="entry name" value="Pseudouridine synthase I, catalytic domain, C-terminal subdomain"/>
    <property type="match status" value="1"/>
</dbReference>
<evidence type="ECO:0000256" key="2">
    <source>
        <dbReference type="ARBA" id="ARBA00022694"/>
    </source>
</evidence>
<feature type="domain" description="Pseudouridine synthase I TruA alpha/beta" evidence="6">
    <location>
        <begin position="142"/>
        <end position="244"/>
    </location>
</feature>
<feature type="binding site" evidence="4">
    <location>
        <position position="109"/>
    </location>
    <ligand>
        <name>substrate</name>
    </ligand>
</feature>
<dbReference type="InterPro" id="IPR020097">
    <property type="entry name" value="PsdUridine_synth_TruA_a/b_dom"/>
</dbReference>
<gene>
    <name evidence="4 7" type="primary">truA</name>
    <name evidence="7" type="ORF">ABCS64_04445</name>
</gene>
<dbReference type="Proteomes" id="UP001574673">
    <property type="component" value="Unassembled WGS sequence"/>
</dbReference>
<dbReference type="InterPro" id="IPR020095">
    <property type="entry name" value="PsdUridine_synth_TruA_C"/>
</dbReference>
<accession>A0ABV4UD50</accession>
<evidence type="ECO:0000256" key="1">
    <source>
        <dbReference type="ARBA" id="ARBA00009375"/>
    </source>
</evidence>
<dbReference type="HAMAP" id="MF_00171">
    <property type="entry name" value="TruA"/>
    <property type="match status" value="1"/>
</dbReference>
<reference evidence="8" key="1">
    <citation type="submission" date="2024-06" db="EMBL/GenBank/DDBJ databases">
        <title>Radixoralia hellwigii gen. nov., sp nov., isolated from a root canal in the human oral cavity.</title>
        <authorList>
            <person name="Bartsch S."/>
            <person name="Wittmer A."/>
            <person name="Schulz A.-K."/>
            <person name="Neumann-Schaal M."/>
            <person name="Wolf J."/>
            <person name="Gronow S."/>
            <person name="Tennert C."/>
            <person name="Haecker G."/>
            <person name="Cieplik F."/>
            <person name="Al-Ahmad A."/>
        </authorList>
    </citation>
    <scope>NUCLEOTIDE SEQUENCE [LARGE SCALE GENOMIC DNA]</scope>
    <source>
        <strain evidence="8">Wk13</strain>
    </source>
</reference>
<evidence type="ECO:0000259" key="6">
    <source>
        <dbReference type="Pfam" id="PF01416"/>
    </source>
</evidence>
<comment type="function">
    <text evidence="4">Formation of pseudouridine at positions 38, 39 and 40 in the anticodon stem and loop of transfer RNAs.</text>
</comment>
<organism evidence="7 8">
    <name type="scientific">Dentiradicibacter hellwigii</name>
    <dbReference type="NCBI Taxonomy" id="3149053"/>
    <lineage>
        <taxon>Bacteria</taxon>
        <taxon>Pseudomonadati</taxon>
        <taxon>Pseudomonadota</taxon>
        <taxon>Betaproteobacteria</taxon>
        <taxon>Rhodocyclales</taxon>
        <taxon>Rhodocyclaceae</taxon>
        <taxon>Dentiradicibacter</taxon>
    </lineage>
</organism>
<keyword evidence="2 4" id="KW-0819">tRNA processing</keyword>
<dbReference type="InterPro" id="IPR020094">
    <property type="entry name" value="TruA/RsuA/RluB/E/F_N"/>
</dbReference>
<comment type="caution">
    <text evidence="7">The sequence shown here is derived from an EMBL/GenBank/DDBJ whole genome shotgun (WGS) entry which is preliminary data.</text>
</comment>
<dbReference type="NCBIfam" id="TIGR00071">
    <property type="entry name" value="hisT_truA"/>
    <property type="match status" value="1"/>
</dbReference>
<evidence type="ECO:0000256" key="5">
    <source>
        <dbReference type="RuleBase" id="RU003792"/>
    </source>
</evidence>
<dbReference type="EC" id="5.4.99.12" evidence="4"/>
<feature type="active site" description="Nucleophile" evidence="4">
    <location>
        <position position="51"/>
    </location>
</feature>
<dbReference type="PANTHER" id="PTHR11142">
    <property type="entry name" value="PSEUDOURIDYLATE SYNTHASE"/>
    <property type="match status" value="1"/>
</dbReference>
<dbReference type="GO" id="GO:0160147">
    <property type="term" value="F:tRNA pseudouridine(38-40) synthase activity"/>
    <property type="evidence" value="ECO:0007669"/>
    <property type="project" value="UniProtKB-EC"/>
</dbReference>
<dbReference type="RefSeq" id="WP_418890699.1">
    <property type="nucleotide sequence ID" value="NZ_JBEUWX010000002.1"/>
</dbReference>
<protein>
    <recommendedName>
        <fullName evidence="4">tRNA pseudouridine synthase A</fullName>
        <ecNumber evidence="4">5.4.99.12</ecNumber>
    </recommendedName>
    <alternativeName>
        <fullName evidence="4">tRNA pseudouridine(38-40) synthase</fullName>
    </alternativeName>
    <alternativeName>
        <fullName evidence="4">tRNA pseudouridylate synthase I</fullName>
    </alternativeName>
    <alternativeName>
        <fullName evidence="4">tRNA-uridine isomerase I</fullName>
    </alternativeName>
</protein>
<dbReference type="InterPro" id="IPR020103">
    <property type="entry name" value="PsdUridine_synth_cat_dom_sf"/>
</dbReference>
<keyword evidence="8" id="KW-1185">Reference proteome</keyword>
<feature type="domain" description="Pseudouridine synthase I TruA alpha/beta" evidence="6">
    <location>
        <begin position="8"/>
        <end position="102"/>
    </location>
</feature>
<evidence type="ECO:0000256" key="3">
    <source>
        <dbReference type="ARBA" id="ARBA00023235"/>
    </source>
</evidence>
<dbReference type="CDD" id="cd02570">
    <property type="entry name" value="PseudoU_synth_EcTruA"/>
    <property type="match status" value="1"/>
</dbReference>
<evidence type="ECO:0000313" key="8">
    <source>
        <dbReference type="Proteomes" id="UP001574673"/>
    </source>
</evidence>
<dbReference type="EMBL" id="JBEUWX010000002">
    <property type="protein sequence ID" value="MFA9949583.1"/>
    <property type="molecule type" value="Genomic_DNA"/>
</dbReference>
<dbReference type="PIRSF" id="PIRSF001430">
    <property type="entry name" value="tRNA_psdUrid_synth"/>
    <property type="match status" value="1"/>
</dbReference>
<dbReference type="InterPro" id="IPR001406">
    <property type="entry name" value="PsdUridine_synth_TruA"/>
</dbReference>
<comment type="caution">
    <text evidence="4">Lacks conserved residue(s) required for the propagation of feature annotation.</text>
</comment>
<name>A0ABV4UD50_9RHOO</name>
<dbReference type="PANTHER" id="PTHR11142:SF0">
    <property type="entry name" value="TRNA PSEUDOURIDINE SYNTHASE-LIKE 1"/>
    <property type="match status" value="1"/>
</dbReference>
<dbReference type="SUPFAM" id="SSF55120">
    <property type="entry name" value="Pseudouridine synthase"/>
    <property type="match status" value="1"/>
</dbReference>
<evidence type="ECO:0000256" key="4">
    <source>
        <dbReference type="HAMAP-Rule" id="MF_00171"/>
    </source>
</evidence>
<comment type="similarity">
    <text evidence="1 4 5">Belongs to the tRNA pseudouridine synthase TruA family.</text>
</comment>
<dbReference type="Pfam" id="PF01416">
    <property type="entry name" value="PseudoU_synth_1"/>
    <property type="match status" value="2"/>
</dbReference>
<keyword evidence="3 4" id="KW-0413">Isomerase</keyword>